<dbReference type="PANTHER" id="PTHR39600:SF1">
    <property type="entry name" value="PEPTIDASE INHIBITOR I78 FAMILY PROTEIN"/>
    <property type="match status" value="1"/>
</dbReference>
<dbReference type="Proteomes" id="UP000248856">
    <property type="component" value="Unassembled WGS sequence"/>
</dbReference>
<organism evidence="2 3">
    <name type="scientific">Paracidovorax anthurii</name>
    <dbReference type="NCBI Taxonomy" id="78229"/>
    <lineage>
        <taxon>Bacteria</taxon>
        <taxon>Pseudomonadati</taxon>
        <taxon>Pseudomonadota</taxon>
        <taxon>Betaproteobacteria</taxon>
        <taxon>Burkholderiales</taxon>
        <taxon>Comamonadaceae</taxon>
        <taxon>Paracidovorax</taxon>
    </lineage>
</organism>
<dbReference type="PROSITE" id="PS51257">
    <property type="entry name" value="PROKAR_LIPOPROTEIN"/>
    <property type="match status" value="1"/>
</dbReference>
<dbReference type="EMBL" id="QLTA01000021">
    <property type="protein sequence ID" value="RAR81040.1"/>
    <property type="molecule type" value="Genomic_DNA"/>
</dbReference>
<dbReference type="AlphaFoldDB" id="A0A328Z4H4"/>
<gene>
    <name evidence="2" type="ORF">AX018_102156</name>
</gene>
<keyword evidence="1" id="KW-0732">Signal</keyword>
<dbReference type="PANTHER" id="PTHR39600">
    <property type="entry name" value="PEPTIDASE INHIBITOR I78 FAMILY PROTEIN"/>
    <property type="match status" value="1"/>
</dbReference>
<feature type="signal peptide" evidence="1">
    <location>
        <begin position="1"/>
        <end position="23"/>
    </location>
</feature>
<accession>A0A328Z4H4</accession>
<evidence type="ECO:0000313" key="2">
    <source>
        <dbReference type="EMBL" id="RAR81040.1"/>
    </source>
</evidence>
<comment type="caution">
    <text evidence="2">The sequence shown here is derived from an EMBL/GenBank/DDBJ whole genome shotgun (WGS) entry which is preliminary data.</text>
</comment>
<feature type="chain" id="PRO_5016341360" evidence="1">
    <location>
        <begin position="24"/>
        <end position="112"/>
    </location>
</feature>
<dbReference type="RefSeq" id="WP_111877548.1">
    <property type="nucleotide sequence ID" value="NZ_CBCSGC010000049.1"/>
</dbReference>
<sequence length="112" mass="11425">MRFFASALGFTAIALLASGCSTANMPWGSSAPPVPAVSSTGAPVGGTCNAQPAQALIGQNSTAKVVEDARVRAGAHMARVVRPGQLVTQEYDAQRLNLDIDPTGRITGARCG</sequence>
<name>A0A328Z4H4_9BURK</name>
<dbReference type="OrthoDB" id="8724542at2"/>
<dbReference type="Pfam" id="PF11720">
    <property type="entry name" value="Inhibitor_I78"/>
    <property type="match status" value="1"/>
</dbReference>
<protein>
    <submittedName>
        <fullName evidence="2">Peptidase inhibitor I78 family protein</fullName>
    </submittedName>
</protein>
<keyword evidence="3" id="KW-1185">Reference proteome</keyword>
<evidence type="ECO:0000313" key="3">
    <source>
        <dbReference type="Proteomes" id="UP000248856"/>
    </source>
</evidence>
<reference evidence="2 3" key="1">
    <citation type="submission" date="2018-06" db="EMBL/GenBank/DDBJ databases">
        <title>Genomic Encyclopedia of Archaeal and Bacterial Type Strains, Phase II (KMG-II): from individual species to whole genera.</title>
        <authorList>
            <person name="Goeker M."/>
        </authorList>
    </citation>
    <scope>NUCLEOTIDE SEQUENCE [LARGE SCALE GENOMIC DNA]</scope>
    <source>
        <strain evidence="2 3">CFPB 3232</strain>
    </source>
</reference>
<dbReference type="InterPro" id="IPR021719">
    <property type="entry name" value="Prot_inh_I78"/>
</dbReference>
<evidence type="ECO:0000256" key="1">
    <source>
        <dbReference type="SAM" id="SignalP"/>
    </source>
</evidence>
<dbReference type="Gene3D" id="3.30.10.10">
    <property type="entry name" value="Trypsin Inhibitor V, subunit A"/>
    <property type="match status" value="1"/>
</dbReference>
<proteinExistence type="predicted"/>